<dbReference type="eggNOG" id="COG0834">
    <property type="taxonomic scope" value="Bacteria"/>
</dbReference>
<dbReference type="PANTHER" id="PTHR38834:SF3">
    <property type="entry name" value="SOLUTE-BINDING PROTEIN FAMILY 3_N-TERMINAL DOMAIN-CONTAINING PROTEIN"/>
    <property type="match status" value="1"/>
</dbReference>
<dbReference type="STRING" id="1395571.TMS3_0106925"/>
<dbReference type="SUPFAM" id="SSF53850">
    <property type="entry name" value="Periplasmic binding protein-like II"/>
    <property type="match status" value="1"/>
</dbReference>
<evidence type="ECO:0000256" key="1">
    <source>
        <dbReference type="SAM" id="SignalP"/>
    </source>
</evidence>
<sequence length="244" mass="27532">MTPAQSTWSAMLLALVCIGSQAEDIQVVTEDTAYSYLENGRVAGPASAVVEATLQRAGLSDYRLALYPWARAYDMALQQPNVLIYLIARTTAREPRFKWVSEITRIDYHFYKLRAREDIQVHSLQDAQQYSVGVLRDDVRQKYLRTQGFSKLVVSAHNRDNFNKLLNQQVQLVPMPERDVAMFCVDAHIDCASLEQVYTLDALSTGLYMAYSLATADELVTRTRAAFDSLKAEGRVTPLMRGKP</sequence>
<feature type="signal peptide" evidence="1">
    <location>
        <begin position="1"/>
        <end position="22"/>
    </location>
</feature>
<gene>
    <name evidence="2" type="ORF">TMS3_0106925</name>
</gene>
<dbReference type="AlphaFoldDB" id="A0A0A1YP12"/>
<name>A0A0A1YP12_9PSED</name>
<accession>A0A0A1YP12</accession>
<keyword evidence="3" id="KW-1185">Reference proteome</keyword>
<dbReference type="RefSeq" id="WP_025164494.1">
    <property type="nucleotide sequence ID" value="NZ_AWSQ01000001.1"/>
</dbReference>
<feature type="chain" id="PRO_5001984428" evidence="1">
    <location>
        <begin position="23"/>
        <end position="244"/>
    </location>
</feature>
<dbReference type="OrthoDB" id="8587856at2"/>
<evidence type="ECO:0000313" key="2">
    <source>
        <dbReference type="EMBL" id="KFX71650.1"/>
    </source>
</evidence>
<dbReference type="Proteomes" id="UP000030063">
    <property type="component" value="Unassembled WGS sequence"/>
</dbReference>
<protein>
    <submittedName>
        <fullName evidence="2">ABC transporter substrate-binding protein</fullName>
    </submittedName>
</protein>
<evidence type="ECO:0000313" key="3">
    <source>
        <dbReference type="Proteomes" id="UP000030063"/>
    </source>
</evidence>
<proteinExistence type="predicted"/>
<comment type="caution">
    <text evidence="2">The sequence shown here is derived from an EMBL/GenBank/DDBJ whole genome shotgun (WGS) entry which is preliminary data.</text>
</comment>
<organism evidence="2 3">
    <name type="scientific">Pseudomonas taeanensis MS-3</name>
    <dbReference type="NCBI Taxonomy" id="1395571"/>
    <lineage>
        <taxon>Bacteria</taxon>
        <taxon>Pseudomonadati</taxon>
        <taxon>Pseudomonadota</taxon>
        <taxon>Gammaproteobacteria</taxon>
        <taxon>Pseudomonadales</taxon>
        <taxon>Pseudomonadaceae</taxon>
        <taxon>Pseudomonas</taxon>
    </lineage>
</organism>
<reference evidence="2 3" key="1">
    <citation type="journal article" date="2014" name="Genome Announc.">
        <title>Draft Genome Sequence of Petroleum Oil-Degrading Marine Bacterium Pseudomonas taeanensis Strain MS-3, Isolated from a Crude Oil-Contaminated Seashore.</title>
        <authorList>
            <person name="Lee S.Y."/>
            <person name="Kim S.H."/>
            <person name="Lee D.G."/>
            <person name="Shin S."/>
            <person name="Yun S.H."/>
            <person name="Choi C.W."/>
            <person name="Chung Y.H."/>
            <person name="Choi J.S."/>
            <person name="Kahng H.Y."/>
            <person name="Kim S.I."/>
        </authorList>
    </citation>
    <scope>NUCLEOTIDE SEQUENCE [LARGE SCALE GENOMIC DNA]</scope>
    <source>
        <strain evidence="2 3">MS-3</strain>
    </source>
</reference>
<dbReference type="PANTHER" id="PTHR38834">
    <property type="entry name" value="PERIPLASMIC SUBSTRATE BINDING PROTEIN FAMILY 3"/>
    <property type="match status" value="1"/>
</dbReference>
<dbReference type="Gene3D" id="3.40.190.10">
    <property type="entry name" value="Periplasmic binding protein-like II"/>
    <property type="match status" value="2"/>
</dbReference>
<dbReference type="EMBL" id="AWSQ01000001">
    <property type="protein sequence ID" value="KFX71650.1"/>
    <property type="molecule type" value="Genomic_DNA"/>
</dbReference>
<keyword evidence="1" id="KW-0732">Signal</keyword>